<reference evidence="2 3" key="1">
    <citation type="submission" date="2020-07" db="EMBL/GenBank/DDBJ databases">
        <title>Spirosoma foliorum sp. nov., isolated from the leaves on the Nejang mountain Korea, Republic of.</title>
        <authorList>
            <person name="Ho H."/>
            <person name="Lee Y.-J."/>
            <person name="Nurcahyanto D.-A."/>
            <person name="Kim S.-G."/>
        </authorList>
    </citation>
    <scope>NUCLEOTIDE SEQUENCE [LARGE SCALE GENOMIC DNA]</scope>
    <source>
        <strain evidence="2 3">PL0136</strain>
    </source>
</reference>
<evidence type="ECO:0000313" key="2">
    <source>
        <dbReference type="EMBL" id="QMW07160.1"/>
    </source>
</evidence>
<sequence>MLLCYKASYSQIPGKRFDKTISVGNYEISPGDTLYLGKGSMNGGLFAYIEQPANYIVGLRAMSLDSRYAGKFVIVKFFKVQKDKNTGEKVFAVINPTGAYNYSVDIQSAIDVGEIVAINHTMVGARPQATSSTVSVADELLKLKQLLDAGALTQAEYDQQKKKLLNN</sequence>
<dbReference type="Pfam" id="PF09851">
    <property type="entry name" value="SHOCT"/>
    <property type="match status" value="1"/>
</dbReference>
<dbReference type="AlphaFoldDB" id="A0A7G5H7R8"/>
<organism evidence="2 3">
    <name type="scientific">Spirosoma foliorum</name>
    <dbReference type="NCBI Taxonomy" id="2710596"/>
    <lineage>
        <taxon>Bacteria</taxon>
        <taxon>Pseudomonadati</taxon>
        <taxon>Bacteroidota</taxon>
        <taxon>Cytophagia</taxon>
        <taxon>Cytophagales</taxon>
        <taxon>Cytophagaceae</taxon>
        <taxon>Spirosoma</taxon>
    </lineage>
</organism>
<evidence type="ECO:0000313" key="3">
    <source>
        <dbReference type="Proteomes" id="UP000515369"/>
    </source>
</evidence>
<dbReference type="Proteomes" id="UP000515369">
    <property type="component" value="Chromosome"/>
</dbReference>
<keyword evidence="3" id="KW-1185">Reference proteome</keyword>
<dbReference type="KEGG" id="sfol:H3H32_32000"/>
<name>A0A7G5H7R8_9BACT</name>
<accession>A0A7G5H7R8</accession>
<dbReference type="EMBL" id="CP059732">
    <property type="protein sequence ID" value="QMW07160.1"/>
    <property type="molecule type" value="Genomic_DNA"/>
</dbReference>
<dbReference type="InterPro" id="IPR018649">
    <property type="entry name" value="SHOCT"/>
</dbReference>
<proteinExistence type="predicted"/>
<evidence type="ECO:0000259" key="1">
    <source>
        <dbReference type="Pfam" id="PF09851"/>
    </source>
</evidence>
<protein>
    <submittedName>
        <fullName evidence="2">SHOCT domain-containing protein</fullName>
    </submittedName>
</protein>
<gene>
    <name evidence="2" type="ORF">H3H32_32000</name>
</gene>
<feature type="domain" description="SHOCT" evidence="1">
    <location>
        <begin position="138"/>
        <end position="165"/>
    </location>
</feature>